<dbReference type="AlphaFoldDB" id="A0AAV1RVV9"/>
<comment type="caution">
    <text evidence="1">The sequence shown here is derived from an EMBL/GenBank/DDBJ whole genome shotgun (WGS) entry which is preliminary data.</text>
</comment>
<evidence type="ECO:0000313" key="1">
    <source>
        <dbReference type="EMBL" id="CAK7340815.1"/>
    </source>
</evidence>
<dbReference type="Proteomes" id="UP001314170">
    <property type="component" value="Unassembled WGS sequence"/>
</dbReference>
<name>A0AAV1RVV9_9ROSI</name>
<gene>
    <name evidence="1" type="ORF">DCAF_LOCUS15902</name>
</gene>
<proteinExistence type="predicted"/>
<evidence type="ECO:0000313" key="2">
    <source>
        <dbReference type="Proteomes" id="UP001314170"/>
    </source>
</evidence>
<keyword evidence="2" id="KW-1185">Reference proteome</keyword>
<sequence>MAKVKVAGLHSAHRLSINELVKKQPEGTAPFLTLILQDKATNGCPPFSLPFEVFTARGHQLESWTFFD</sequence>
<organism evidence="1 2">
    <name type="scientific">Dovyalis caffra</name>
    <dbReference type="NCBI Taxonomy" id="77055"/>
    <lineage>
        <taxon>Eukaryota</taxon>
        <taxon>Viridiplantae</taxon>
        <taxon>Streptophyta</taxon>
        <taxon>Embryophyta</taxon>
        <taxon>Tracheophyta</taxon>
        <taxon>Spermatophyta</taxon>
        <taxon>Magnoliopsida</taxon>
        <taxon>eudicotyledons</taxon>
        <taxon>Gunneridae</taxon>
        <taxon>Pentapetalae</taxon>
        <taxon>rosids</taxon>
        <taxon>fabids</taxon>
        <taxon>Malpighiales</taxon>
        <taxon>Salicaceae</taxon>
        <taxon>Flacourtieae</taxon>
        <taxon>Dovyalis</taxon>
    </lineage>
</organism>
<dbReference type="EMBL" id="CAWUPB010001160">
    <property type="protein sequence ID" value="CAK7340815.1"/>
    <property type="molecule type" value="Genomic_DNA"/>
</dbReference>
<protein>
    <submittedName>
        <fullName evidence="1">Uncharacterized protein</fullName>
    </submittedName>
</protein>
<accession>A0AAV1RVV9</accession>
<reference evidence="1 2" key="1">
    <citation type="submission" date="2024-01" db="EMBL/GenBank/DDBJ databases">
        <authorList>
            <person name="Waweru B."/>
        </authorList>
    </citation>
    <scope>NUCLEOTIDE SEQUENCE [LARGE SCALE GENOMIC DNA]</scope>
</reference>